<dbReference type="InterPro" id="IPR042119">
    <property type="entry name" value="QueA_dom2"/>
</dbReference>
<dbReference type="GO" id="GO:0051075">
    <property type="term" value="F:S-adenosylmethionine:tRNA ribosyltransferase-isomerase activity"/>
    <property type="evidence" value="ECO:0007669"/>
    <property type="project" value="TreeGrafter"/>
</dbReference>
<evidence type="ECO:0000256" key="3">
    <source>
        <dbReference type="ARBA" id="ARBA00022691"/>
    </source>
</evidence>
<organism evidence="5 6">
    <name type="scientific">Lederbergia citrea</name>
    <dbReference type="NCBI Taxonomy" id="2833581"/>
    <lineage>
        <taxon>Bacteria</taxon>
        <taxon>Bacillati</taxon>
        <taxon>Bacillota</taxon>
        <taxon>Bacilli</taxon>
        <taxon>Bacillales</taxon>
        <taxon>Bacillaceae</taxon>
        <taxon>Lederbergia</taxon>
    </lineage>
</organism>
<dbReference type="InterPro" id="IPR036100">
    <property type="entry name" value="QueA_sf"/>
</dbReference>
<dbReference type="GO" id="GO:0008616">
    <property type="term" value="P:tRNA queuosine(34) biosynthetic process"/>
    <property type="evidence" value="ECO:0007669"/>
    <property type="project" value="UniProtKB-KW"/>
</dbReference>
<evidence type="ECO:0000313" key="6">
    <source>
        <dbReference type="Proteomes" id="UP000676456"/>
    </source>
</evidence>
<comment type="caution">
    <text evidence="5">The sequence shown here is derived from an EMBL/GenBank/DDBJ whole genome shotgun (WGS) entry which is preliminary data.</text>
</comment>
<dbReference type="PANTHER" id="PTHR30307">
    <property type="entry name" value="S-ADENOSYLMETHIONINE:TRNA RIBOSYLTRANSFERASE-ISOMERASE"/>
    <property type="match status" value="1"/>
</dbReference>
<proteinExistence type="predicted"/>
<name>A0A942UMS5_9BACI</name>
<evidence type="ECO:0000313" key="5">
    <source>
        <dbReference type="EMBL" id="MBS4223550.1"/>
    </source>
</evidence>
<keyword evidence="2" id="KW-0808">Transferase</keyword>
<dbReference type="SUPFAM" id="SSF111337">
    <property type="entry name" value="QueA-like"/>
    <property type="match status" value="1"/>
</dbReference>
<protein>
    <submittedName>
        <fullName evidence="5">S-adenosylmethionine:tRNA ribosyltransferase-isomerase</fullName>
    </submittedName>
</protein>
<evidence type="ECO:0000256" key="2">
    <source>
        <dbReference type="ARBA" id="ARBA00022679"/>
    </source>
</evidence>
<dbReference type="Proteomes" id="UP000676456">
    <property type="component" value="Unassembled WGS sequence"/>
</dbReference>
<gene>
    <name evidence="5" type="ORF">KHA91_12410</name>
</gene>
<dbReference type="Gene3D" id="3.40.1780.10">
    <property type="entry name" value="QueA-like"/>
    <property type="match status" value="1"/>
</dbReference>
<dbReference type="AlphaFoldDB" id="A0A942UMS5"/>
<dbReference type="InterPro" id="IPR042118">
    <property type="entry name" value="QueA_dom1"/>
</dbReference>
<keyword evidence="4" id="KW-0671">Queuosine biosynthesis</keyword>
<evidence type="ECO:0000256" key="1">
    <source>
        <dbReference type="ARBA" id="ARBA00022490"/>
    </source>
</evidence>
<dbReference type="InterPro" id="IPR003699">
    <property type="entry name" value="QueA"/>
</dbReference>
<keyword evidence="1" id="KW-0963">Cytoplasm</keyword>
<dbReference type="RefSeq" id="WP_213098550.1">
    <property type="nucleotide sequence ID" value="NZ_JAGYPH010000002.1"/>
</dbReference>
<keyword evidence="3" id="KW-0949">S-adenosyl-L-methionine</keyword>
<reference evidence="5 6" key="1">
    <citation type="submission" date="2021-05" db="EMBL/GenBank/DDBJ databases">
        <title>Novel Bacillus species.</title>
        <authorList>
            <person name="Liu G."/>
        </authorList>
    </citation>
    <scope>NUCLEOTIDE SEQUENCE [LARGE SCALE GENOMIC DNA]</scope>
    <source>
        <strain evidence="5 6">FJAT-49682</strain>
    </source>
</reference>
<dbReference type="PANTHER" id="PTHR30307:SF0">
    <property type="entry name" value="S-ADENOSYLMETHIONINE:TRNA RIBOSYLTRANSFERASE-ISOMERASE"/>
    <property type="match status" value="1"/>
</dbReference>
<dbReference type="Gene3D" id="2.40.10.240">
    <property type="entry name" value="QueA-like"/>
    <property type="match status" value="1"/>
</dbReference>
<sequence>MTAVHNFQIPKHLNALSPAEYRGKSREDVRLLVLDRLNGTRFHAHFNQLQDYLMPGDLLVINNSRTIPAVLTGKYKNNTIEVRLSRQVSEQEWDAVILGNTLAIGSTLTFPGDMSAVVISDGSELPLVTLSFSKSGLDLLNHIYRIGLPIHYEYIDYPWPLDTYQTAFASVPGSVEMPSAGRALSWKMLNNLKEQGIDFGFLQLHTGLSYYGENMWPHPEKHPESYCIPLKTAQQIAKTKENGGRVIAVGTTVVRALETAANEDGTVKPQSGLTSLYIKKDYQLTVVDGLLTGFHEPEASHLDLLTAFIEENHLIKAYSNALDQGYLWHEFGDMNLVLNMNGFY</sequence>
<dbReference type="EMBL" id="JAGYPN010000002">
    <property type="protein sequence ID" value="MBS4223550.1"/>
    <property type="molecule type" value="Genomic_DNA"/>
</dbReference>
<accession>A0A942UMS5</accession>
<dbReference type="Pfam" id="PF02547">
    <property type="entry name" value="Queuosine_synth"/>
    <property type="match status" value="1"/>
</dbReference>
<evidence type="ECO:0000256" key="4">
    <source>
        <dbReference type="ARBA" id="ARBA00022785"/>
    </source>
</evidence>
<keyword evidence="6" id="KW-1185">Reference proteome</keyword>